<dbReference type="Proteomes" id="UP000332487">
    <property type="component" value="Unassembled WGS sequence"/>
</dbReference>
<dbReference type="Pfam" id="PF06745">
    <property type="entry name" value="ATPase"/>
    <property type="match status" value="1"/>
</dbReference>
<dbReference type="InterPro" id="IPR014774">
    <property type="entry name" value="KaiC-like_dom"/>
</dbReference>
<dbReference type="InterPro" id="IPR010624">
    <property type="entry name" value="KaiC_dom"/>
</dbReference>
<keyword evidence="1" id="KW-0547">Nucleotide-binding</keyword>
<dbReference type="GO" id="GO:0005524">
    <property type="term" value="F:ATP binding"/>
    <property type="evidence" value="ECO:0007669"/>
    <property type="project" value="UniProtKB-KW"/>
</dbReference>
<evidence type="ECO:0000259" key="3">
    <source>
        <dbReference type="PROSITE" id="PS51146"/>
    </source>
</evidence>
<feature type="domain" description="KaiC" evidence="3">
    <location>
        <begin position="3"/>
        <end position="243"/>
    </location>
</feature>
<dbReference type="SUPFAM" id="SSF52540">
    <property type="entry name" value="P-loop containing nucleoside triphosphate hydrolases"/>
    <property type="match status" value="1"/>
</dbReference>
<reference evidence="4 5" key="2">
    <citation type="journal article" date="2010" name="Proc. Natl. Acad. Sci. U.S.A.">
        <title>Enigmatic, ultrasmall, uncultivated Archaea.</title>
        <authorList>
            <person name="Baker B.J."/>
            <person name="Comolli L.R."/>
            <person name="Dick G.J."/>
            <person name="Hauser L.J."/>
            <person name="Hyatt D."/>
            <person name="Dill B.D."/>
            <person name="Land M.L."/>
            <person name="Verberkmoes N.C."/>
            <person name="Hettich R.L."/>
            <person name="Banfield J.F."/>
        </authorList>
    </citation>
    <scope>NUCLEOTIDE SEQUENCE [LARGE SCALE GENOMIC DNA]</scope>
    <source>
        <strain evidence="4">ARMAN-2</strain>
    </source>
</reference>
<proteinExistence type="predicted"/>
<keyword evidence="2" id="KW-0067">ATP-binding</keyword>
<evidence type="ECO:0000313" key="5">
    <source>
        <dbReference type="Proteomes" id="UP000332487"/>
    </source>
</evidence>
<gene>
    <name evidence="4" type="ORF">UNLARM2_0944</name>
</gene>
<organism evidence="4 5">
    <name type="scientific">Candidatus Micrarchaeum acidiphilum ARMAN-2</name>
    <dbReference type="NCBI Taxonomy" id="425595"/>
    <lineage>
        <taxon>Archaea</taxon>
        <taxon>Candidatus Micrarchaeota</taxon>
        <taxon>Candidatus Micrarchaeia</taxon>
        <taxon>Candidatus Micrarchaeales</taxon>
        <taxon>Candidatus Micrarchaeaceae</taxon>
        <taxon>Candidatus Micrarchaeum</taxon>
    </lineage>
</organism>
<dbReference type="AlphaFoldDB" id="C7DIQ6"/>
<evidence type="ECO:0000313" key="4">
    <source>
        <dbReference type="EMBL" id="EET89830.1"/>
    </source>
</evidence>
<keyword evidence="5" id="KW-1185">Reference proteome</keyword>
<protein>
    <submittedName>
        <fullName evidence="4">Circadian clock protein, KaiC</fullName>
    </submittedName>
</protein>
<evidence type="ECO:0000256" key="1">
    <source>
        <dbReference type="ARBA" id="ARBA00022741"/>
    </source>
</evidence>
<reference evidence="4 5" key="1">
    <citation type="journal article" date="2009" name="Genome Biol.">
        <title>Community-wide analysis of microbial genome sequence signatures.</title>
        <authorList>
            <person name="Dick G.J."/>
            <person name="Andersson A.F."/>
            <person name="Baker B.J."/>
            <person name="Simmons S.L."/>
            <person name="Thomas B.C."/>
            <person name="Yelton A.P."/>
            <person name="Banfield J.F."/>
        </authorList>
    </citation>
    <scope>NUCLEOTIDE SEQUENCE [LARGE SCALE GENOMIC DNA]</scope>
    <source>
        <strain evidence="4">ARMAN-2</strain>
    </source>
</reference>
<evidence type="ECO:0000256" key="2">
    <source>
        <dbReference type="ARBA" id="ARBA00022840"/>
    </source>
</evidence>
<dbReference type="InterPro" id="IPR027417">
    <property type="entry name" value="P-loop_NTPase"/>
</dbReference>
<sequence>MREKIETGIDGLDSLLGGGIPKRNQMLLAGGPGAGKTLISFEYIYRNALAGKKSAMFSIEETSEMIIENAKEAFSNFNDIDRLIESKKLIIEGLEEERQYLGDNKEGRGGYAFNEWLGGMASIIEAEKIDTAAIDSISALKLLIKDPLDYRNLSINMINTLRKLNATTIITAEMNSTNRIGLMFEPEFFIYDGIIILYLSTASNNRRIKSLEVIKNRGSENSTSTVPYEITKDGVVLENLDLD</sequence>
<name>C7DIQ6_MICA2</name>
<dbReference type="PANTHER" id="PTHR43637">
    <property type="entry name" value="UPF0273 PROTEIN TM_0370"/>
    <property type="match status" value="1"/>
</dbReference>
<accession>C7DIQ6</accession>
<dbReference type="CDD" id="cd01124">
    <property type="entry name" value="KaiC-like"/>
    <property type="match status" value="1"/>
</dbReference>
<dbReference type="PROSITE" id="PS51146">
    <property type="entry name" value="KAIC"/>
    <property type="match status" value="1"/>
</dbReference>
<dbReference type="EMBL" id="GG697241">
    <property type="protein sequence ID" value="EET89830.1"/>
    <property type="molecule type" value="Genomic_DNA"/>
</dbReference>
<dbReference type="Gene3D" id="3.40.50.300">
    <property type="entry name" value="P-loop containing nucleotide triphosphate hydrolases"/>
    <property type="match status" value="1"/>
</dbReference>